<dbReference type="InterPro" id="IPR007553">
    <property type="entry name" value="2-thiour_desulf"/>
</dbReference>
<evidence type="ECO:0000313" key="1">
    <source>
        <dbReference type="EMBL" id="MPN11211.1"/>
    </source>
</evidence>
<accession>A0A645FA75</accession>
<gene>
    <name evidence="1" type="ORF">SDC9_158512</name>
</gene>
<comment type="caution">
    <text evidence="1">The sequence shown here is derived from an EMBL/GenBank/DDBJ whole genome shotgun (WGS) entry which is preliminary data.</text>
</comment>
<dbReference type="Pfam" id="PF04463">
    <property type="entry name" value="2-thiour_desulf"/>
    <property type="match status" value="1"/>
</dbReference>
<reference evidence="1" key="1">
    <citation type="submission" date="2019-08" db="EMBL/GenBank/DDBJ databases">
        <authorList>
            <person name="Kucharzyk K."/>
            <person name="Murdoch R.W."/>
            <person name="Higgins S."/>
            <person name="Loffler F."/>
        </authorList>
    </citation>
    <scope>NUCLEOTIDE SEQUENCE</scope>
</reference>
<dbReference type="PANTHER" id="PTHR30087:SF1">
    <property type="entry name" value="HYPOTHETICAL CYTOSOLIC PROTEIN"/>
    <property type="match status" value="1"/>
</dbReference>
<sequence length="146" mass="16459">MKKILISACLVGDKTRYDEKSNYNPLVKSLMERYELVPFCPEVEGGLSTPREPSEIVKDKVFMKDGKNVTRNFMKGAELAWNICNYLGIDIAILKDGSPSCGVHEVYNGKFENKKIKGKGITTAYLMSKGVRVISENELEDFVKEK</sequence>
<organism evidence="1">
    <name type="scientific">bioreactor metagenome</name>
    <dbReference type="NCBI Taxonomy" id="1076179"/>
    <lineage>
        <taxon>unclassified sequences</taxon>
        <taxon>metagenomes</taxon>
        <taxon>ecological metagenomes</taxon>
    </lineage>
</organism>
<name>A0A645FA75_9ZZZZ</name>
<proteinExistence type="predicted"/>
<dbReference type="AlphaFoldDB" id="A0A645FA75"/>
<dbReference type="PANTHER" id="PTHR30087">
    <property type="entry name" value="INNER MEMBRANE PROTEIN"/>
    <property type="match status" value="1"/>
</dbReference>
<dbReference type="EMBL" id="VSSQ01057408">
    <property type="protein sequence ID" value="MPN11211.1"/>
    <property type="molecule type" value="Genomic_DNA"/>
</dbReference>
<protein>
    <submittedName>
        <fullName evidence="1">Uncharacterized protein</fullName>
    </submittedName>
</protein>